<accession>A0AAF0HG16</accession>
<comment type="subcellular location">
    <subcellularLocation>
        <location evidence="1">Cell membrane</location>
        <topology evidence="1">Multi-pass membrane protein</topology>
    </subcellularLocation>
</comment>
<dbReference type="GO" id="GO:0007165">
    <property type="term" value="P:signal transduction"/>
    <property type="evidence" value="ECO:0007669"/>
    <property type="project" value="UniProtKB-KW"/>
</dbReference>
<dbReference type="Gene3D" id="3.30.450.20">
    <property type="entry name" value="PAS domain"/>
    <property type="match status" value="1"/>
</dbReference>
<reference evidence="13" key="1">
    <citation type="submission" date="2023-05" db="EMBL/GenBank/DDBJ databases">
        <title>Complete genome sequence of Agrobacterium larrymoorei CFBP5477.</title>
        <authorList>
            <person name="Yen H.-C."/>
            <person name="Chou L."/>
            <person name="Lin Y.-C."/>
            <person name="Lai E.-M."/>
            <person name="Kuo C.-H."/>
        </authorList>
    </citation>
    <scope>NUCLEOTIDE SEQUENCE</scope>
    <source>
        <strain evidence="13">CFBP5477</strain>
        <plasmid evidence="13">pAlCFBP5477</plasmid>
    </source>
</reference>
<dbReference type="SUPFAM" id="SSF58104">
    <property type="entry name" value="Methyl-accepting chemotaxis protein (MCP) signaling domain"/>
    <property type="match status" value="1"/>
</dbReference>
<dbReference type="RefSeq" id="WP_137395830.1">
    <property type="nucleotide sequence ID" value="NZ_CP124735.1"/>
</dbReference>
<dbReference type="InterPro" id="IPR004090">
    <property type="entry name" value="Chemotax_Me-accpt_rcpt"/>
</dbReference>
<dbReference type="Pfam" id="PF00672">
    <property type="entry name" value="HAMP"/>
    <property type="match status" value="1"/>
</dbReference>
<feature type="domain" description="HAMP" evidence="12">
    <location>
        <begin position="210"/>
        <end position="263"/>
    </location>
</feature>
<dbReference type="AlphaFoldDB" id="A0AAF0HG16"/>
<evidence type="ECO:0000256" key="1">
    <source>
        <dbReference type="ARBA" id="ARBA00004651"/>
    </source>
</evidence>
<organism evidence="13 14">
    <name type="scientific">Agrobacterium larrymoorei</name>
    <dbReference type="NCBI Taxonomy" id="160699"/>
    <lineage>
        <taxon>Bacteria</taxon>
        <taxon>Pseudomonadati</taxon>
        <taxon>Pseudomonadota</taxon>
        <taxon>Alphaproteobacteria</taxon>
        <taxon>Hyphomicrobiales</taxon>
        <taxon>Rhizobiaceae</taxon>
        <taxon>Rhizobium/Agrobacterium group</taxon>
        <taxon>Agrobacterium</taxon>
    </lineage>
</organism>
<dbReference type="PROSITE" id="PS50111">
    <property type="entry name" value="CHEMOTAXIS_TRANSDUC_2"/>
    <property type="match status" value="1"/>
</dbReference>
<dbReference type="Gene3D" id="1.10.287.950">
    <property type="entry name" value="Methyl-accepting chemotaxis protein"/>
    <property type="match status" value="1"/>
</dbReference>
<sequence length="608" mass="66247">MSNVKISHLLFGLVSLLCIAFATVLSLNLVNSTQQQYKMRYDLLRTEVETGVSILNYYHSLAEKGHMTDDEAKAAAFSALAGIRYNPDGYLFGYTYDVTMAFHPEADKIGQNLKGKPDSKGFLYRDEIVKVGRQGGGQVDFYGTKPGQPKESLFFKSSYALAFEPWKVVVATSLFMDDLQAQIYGTIATIVGISLVIFAGAIIGSIVIIRQIVRPLAQISKSLDEVANDDLDKPIPYQTRKNEIGLIAKATGVLRTKLIERRDLQQASRQRDEETARERELAQIKQKAEAERLSYVVSALGEGLNKLAKGDLTSRCKPMAEEFEPIKRDFDMASSMLEAAMAQINGKVQEISLQKEELRSASGELSKRTEKQAVTLEETSAAVQELLASVSSSATGASEASHHVRSIAEESAESEQVVHRTMKAMDSIAETSREIEKLLSVIDDIAFQTNLLALNAGVEAARAGESGKGFAVVAQEVRELAQRSASSAKQIKSQMALSSDQVAVGVTLAQEAGSALTRIAGKIIQADGLVQTIAATTKEQHNTLKALAASIEHLDTNTQKNAAMAEETNASVEILSHNTSELSVLISNFEIGNDVDEYPEQVRQLRYG</sequence>
<evidence type="ECO:0000259" key="12">
    <source>
        <dbReference type="PROSITE" id="PS50885"/>
    </source>
</evidence>
<dbReference type="SMART" id="SM00304">
    <property type="entry name" value="HAMP"/>
    <property type="match status" value="2"/>
</dbReference>
<evidence type="ECO:0000259" key="11">
    <source>
        <dbReference type="PROSITE" id="PS50111"/>
    </source>
</evidence>
<dbReference type="CDD" id="cd06225">
    <property type="entry name" value="HAMP"/>
    <property type="match status" value="1"/>
</dbReference>
<feature type="domain" description="Methyl-accepting transducer" evidence="11">
    <location>
        <begin position="347"/>
        <end position="576"/>
    </location>
</feature>
<dbReference type="GO" id="GO:0004888">
    <property type="term" value="F:transmembrane signaling receptor activity"/>
    <property type="evidence" value="ECO:0007669"/>
    <property type="project" value="InterPro"/>
</dbReference>
<geneLocation type="plasmid" evidence="13 14">
    <name>pAlCFBP5477</name>
</geneLocation>
<dbReference type="SMART" id="SM00283">
    <property type="entry name" value="MA"/>
    <property type="match status" value="1"/>
</dbReference>
<feature type="domain" description="HAMP" evidence="12">
    <location>
        <begin position="291"/>
        <end position="342"/>
    </location>
</feature>
<proteinExistence type="inferred from homology"/>
<dbReference type="PANTHER" id="PTHR43531">
    <property type="entry name" value="PROTEIN ICFG"/>
    <property type="match status" value="1"/>
</dbReference>
<dbReference type="InterPro" id="IPR004089">
    <property type="entry name" value="MCPsignal_dom"/>
</dbReference>
<keyword evidence="8" id="KW-0807">Transducer</keyword>
<evidence type="ECO:0000313" key="14">
    <source>
        <dbReference type="Proteomes" id="UP000298664"/>
    </source>
</evidence>
<dbReference type="PROSITE" id="PS50885">
    <property type="entry name" value="HAMP"/>
    <property type="match status" value="2"/>
</dbReference>
<dbReference type="SMART" id="SM01049">
    <property type="entry name" value="Cache_2"/>
    <property type="match status" value="1"/>
</dbReference>
<evidence type="ECO:0000256" key="10">
    <source>
        <dbReference type="SAM" id="Phobius"/>
    </source>
</evidence>
<dbReference type="Pfam" id="PF00015">
    <property type="entry name" value="MCPsignal"/>
    <property type="match status" value="1"/>
</dbReference>
<evidence type="ECO:0000256" key="3">
    <source>
        <dbReference type="ARBA" id="ARBA00022500"/>
    </source>
</evidence>
<evidence type="ECO:0000256" key="6">
    <source>
        <dbReference type="ARBA" id="ARBA00023136"/>
    </source>
</evidence>
<dbReference type="PANTHER" id="PTHR43531:SF11">
    <property type="entry name" value="METHYL-ACCEPTING CHEMOTAXIS PROTEIN 3"/>
    <property type="match status" value="1"/>
</dbReference>
<evidence type="ECO:0000256" key="4">
    <source>
        <dbReference type="ARBA" id="ARBA00022692"/>
    </source>
</evidence>
<name>A0AAF0HG16_9HYPH</name>
<dbReference type="InterPro" id="IPR003660">
    <property type="entry name" value="HAMP_dom"/>
</dbReference>
<dbReference type="EMBL" id="CP124735">
    <property type="protein sequence ID" value="WHA44046.1"/>
    <property type="molecule type" value="Genomic_DNA"/>
</dbReference>
<keyword evidence="13" id="KW-0614">Plasmid</keyword>
<dbReference type="Pfam" id="PF17200">
    <property type="entry name" value="sCache_2"/>
    <property type="match status" value="1"/>
</dbReference>
<dbReference type="CDD" id="cd11386">
    <property type="entry name" value="MCP_signal"/>
    <property type="match status" value="1"/>
</dbReference>
<keyword evidence="2" id="KW-1003">Cell membrane</keyword>
<evidence type="ECO:0000256" key="7">
    <source>
        <dbReference type="ARBA" id="ARBA00029447"/>
    </source>
</evidence>
<evidence type="ECO:0000256" key="5">
    <source>
        <dbReference type="ARBA" id="ARBA00022989"/>
    </source>
</evidence>
<keyword evidence="5 10" id="KW-1133">Transmembrane helix</keyword>
<evidence type="ECO:0000313" key="13">
    <source>
        <dbReference type="EMBL" id="WHA44046.1"/>
    </source>
</evidence>
<keyword evidence="6 10" id="KW-0472">Membrane</keyword>
<feature type="transmembrane region" description="Helical" evidence="10">
    <location>
        <begin position="183"/>
        <end position="209"/>
    </location>
</feature>
<dbReference type="InterPro" id="IPR033480">
    <property type="entry name" value="sCache_2"/>
</dbReference>
<protein>
    <submittedName>
        <fullName evidence="13">Methyl-accepting chemotaxis protein</fullName>
    </submittedName>
</protein>
<evidence type="ECO:0000256" key="8">
    <source>
        <dbReference type="PROSITE-ProRule" id="PRU00284"/>
    </source>
</evidence>
<dbReference type="PRINTS" id="PR00260">
    <property type="entry name" value="CHEMTRNSDUCR"/>
</dbReference>
<dbReference type="Proteomes" id="UP000298664">
    <property type="component" value="Plasmid pAlCFBP5477"/>
</dbReference>
<gene>
    <name evidence="13" type="ORF">CFBP5477_021755</name>
</gene>
<dbReference type="GO" id="GO:0006935">
    <property type="term" value="P:chemotaxis"/>
    <property type="evidence" value="ECO:0007669"/>
    <property type="project" value="UniProtKB-KW"/>
</dbReference>
<keyword evidence="3" id="KW-0145">Chemotaxis</keyword>
<keyword evidence="4 10" id="KW-0812">Transmembrane</keyword>
<evidence type="ECO:0000256" key="2">
    <source>
        <dbReference type="ARBA" id="ARBA00022475"/>
    </source>
</evidence>
<evidence type="ECO:0000256" key="9">
    <source>
        <dbReference type="SAM" id="MobiDB-lite"/>
    </source>
</evidence>
<dbReference type="Gene3D" id="1.10.8.500">
    <property type="entry name" value="HAMP domain in histidine kinase"/>
    <property type="match status" value="1"/>
</dbReference>
<dbReference type="InterPro" id="IPR051310">
    <property type="entry name" value="MCP_chemotaxis"/>
</dbReference>
<feature type="region of interest" description="Disordered" evidence="9">
    <location>
        <begin position="394"/>
        <end position="418"/>
    </location>
</feature>
<comment type="similarity">
    <text evidence="7">Belongs to the methyl-accepting chemotaxis (MCP) protein family.</text>
</comment>
<dbReference type="GO" id="GO:0005886">
    <property type="term" value="C:plasma membrane"/>
    <property type="evidence" value="ECO:0007669"/>
    <property type="project" value="UniProtKB-SubCell"/>
</dbReference>